<gene>
    <name evidence="2" type="ORF">N0V83_010347</name>
</gene>
<keyword evidence="3" id="KW-1185">Reference proteome</keyword>
<organism evidence="2 3">
    <name type="scientific">Neocucurbitaria cava</name>
    <dbReference type="NCBI Taxonomy" id="798079"/>
    <lineage>
        <taxon>Eukaryota</taxon>
        <taxon>Fungi</taxon>
        <taxon>Dikarya</taxon>
        <taxon>Ascomycota</taxon>
        <taxon>Pezizomycotina</taxon>
        <taxon>Dothideomycetes</taxon>
        <taxon>Pleosporomycetidae</taxon>
        <taxon>Pleosporales</taxon>
        <taxon>Pleosporineae</taxon>
        <taxon>Cucurbitariaceae</taxon>
        <taxon>Neocucurbitaria</taxon>
    </lineage>
</organism>
<dbReference type="PANTHER" id="PTHR43668">
    <property type="entry name" value="ALLANTOINASE"/>
    <property type="match status" value="1"/>
</dbReference>
<dbReference type="InterPro" id="IPR050138">
    <property type="entry name" value="DHOase/Allantoinase_Hydrolase"/>
</dbReference>
<dbReference type="GO" id="GO:0004038">
    <property type="term" value="F:allantoinase activity"/>
    <property type="evidence" value="ECO:0007669"/>
    <property type="project" value="TreeGrafter"/>
</dbReference>
<dbReference type="Proteomes" id="UP001140560">
    <property type="component" value="Unassembled WGS sequence"/>
</dbReference>
<dbReference type="PANTHER" id="PTHR43668:SF5">
    <property type="entry name" value="AMIDOHYDROLASE 3 DOMAIN-CONTAINING PROTEIN"/>
    <property type="match status" value="1"/>
</dbReference>
<dbReference type="OrthoDB" id="10258955at2759"/>
<dbReference type="GO" id="GO:0006145">
    <property type="term" value="P:purine nucleobase catabolic process"/>
    <property type="evidence" value="ECO:0007669"/>
    <property type="project" value="TreeGrafter"/>
</dbReference>
<reference evidence="2" key="1">
    <citation type="submission" date="2022-10" db="EMBL/GenBank/DDBJ databases">
        <title>Tapping the CABI collections for fungal endophytes: first genome assemblies for Collariella, Neodidymelliopsis, Ascochyta clinopodiicola, Didymella pomorum, Didymosphaeria variabile, Neocosmospora piperis and Neocucurbitaria cava.</title>
        <authorList>
            <person name="Hill R."/>
        </authorList>
    </citation>
    <scope>NUCLEOTIDE SEQUENCE</scope>
    <source>
        <strain evidence="2">IMI 356814</strain>
    </source>
</reference>
<dbReference type="SUPFAM" id="SSF51338">
    <property type="entry name" value="Composite domain of metallo-dependent hydrolases"/>
    <property type="match status" value="1"/>
</dbReference>
<dbReference type="GO" id="GO:0005737">
    <property type="term" value="C:cytoplasm"/>
    <property type="evidence" value="ECO:0007669"/>
    <property type="project" value="TreeGrafter"/>
</dbReference>
<name>A0A9W8XXE5_9PLEO</name>
<evidence type="ECO:0000313" key="2">
    <source>
        <dbReference type="EMBL" id="KAJ4362254.1"/>
    </source>
</evidence>
<accession>A0A9W8XXE5</accession>
<sequence length="711" mass="78322">MKFTGGPKGGVERLWQPRPDKTHVYSTKNFLLAAALALLGVFFYSKPSHDSHTTLSLLLSRQDIAYGHKQCARNAQRPHIDYGLATTRLHARHVGPKTIISNATLIDGDGVITKYVNIEIVDNIFVAITKTDDLVYSEEDVIINVNGRYVTPGLIDMHSHAGVREEPQLWATEDVTELSAPVTPWGRAVDAIKPHDAAIQVINSGGITTSLVLTGAKNSISGEGAVIKMKKTDSIPELLMNLTESDPNGKPQRYLKMAMGENQKRQFQNSATGPTTRIGESYWFRHAYDMASQIKHAQDRWCELAATKEGQAALTETYPRSLEWQTLVDVLRGDLRVNVHGYETEDIFAMFDHADEYGFNITALHHALHSDLIAKEIKQRNITIVAFSDSWGDKKELYNVSSYMLKTVAEYEVPVVLTRDHPALHGQWLAFEAQIAHHFGLPANLTIASIIAEPARTLGLDNRIGFVRPGYDADLVVWDRYPLQLFEMDILCATDILDDNAIVSDQAALHFSIGHDAKQLLTTQKAIHPIYGRASSGSVPVVVHTSNRDTIGSLIHLKRTTLNATNLIVMGGAEAHFVAHGLASADIPVILAPWSCEPLFWESRQCLPGPPLTDQLGAQVLMDAGVKVALSSWEDTNNHVRNAIWEAAWIAGPANESLALDLVSSNLEEMLGLPKMTDFVVFEGSPFQFGASPALIFEGGSARRCWPGPDE</sequence>
<comment type="caution">
    <text evidence="2">The sequence shown here is derived from an EMBL/GenBank/DDBJ whole genome shotgun (WGS) entry which is preliminary data.</text>
</comment>
<dbReference type="EMBL" id="JAPEUY010000021">
    <property type="protein sequence ID" value="KAJ4362254.1"/>
    <property type="molecule type" value="Genomic_DNA"/>
</dbReference>
<evidence type="ECO:0000259" key="1">
    <source>
        <dbReference type="Pfam" id="PF01979"/>
    </source>
</evidence>
<evidence type="ECO:0000313" key="3">
    <source>
        <dbReference type="Proteomes" id="UP001140560"/>
    </source>
</evidence>
<dbReference type="SUPFAM" id="SSF51556">
    <property type="entry name" value="Metallo-dependent hydrolases"/>
    <property type="match status" value="1"/>
</dbReference>
<dbReference type="InterPro" id="IPR011059">
    <property type="entry name" value="Metal-dep_hydrolase_composite"/>
</dbReference>
<proteinExistence type="predicted"/>
<dbReference type="Pfam" id="PF01979">
    <property type="entry name" value="Amidohydro_1"/>
    <property type="match status" value="1"/>
</dbReference>
<protein>
    <recommendedName>
        <fullName evidence="1">Amidohydrolase-related domain-containing protein</fullName>
    </recommendedName>
</protein>
<feature type="domain" description="Amidohydrolase-related" evidence="1">
    <location>
        <begin position="149"/>
        <end position="487"/>
    </location>
</feature>
<dbReference type="InterPro" id="IPR006680">
    <property type="entry name" value="Amidohydro-rel"/>
</dbReference>
<dbReference type="AlphaFoldDB" id="A0A9W8XXE5"/>
<dbReference type="Gene3D" id="3.20.20.140">
    <property type="entry name" value="Metal-dependent hydrolases"/>
    <property type="match status" value="2"/>
</dbReference>
<dbReference type="InterPro" id="IPR032466">
    <property type="entry name" value="Metal_Hydrolase"/>
</dbReference>